<dbReference type="InterPro" id="IPR036890">
    <property type="entry name" value="HATPase_C_sf"/>
</dbReference>
<dbReference type="InterPro" id="IPR005467">
    <property type="entry name" value="His_kinase_dom"/>
</dbReference>
<name>A0ABT1UH49_9GAMM</name>
<dbReference type="Pfam" id="PF02518">
    <property type="entry name" value="HATPase_c"/>
    <property type="match status" value="1"/>
</dbReference>
<comment type="catalytic activity">
    <reaction evidence="1">
        <text>ATP + protein L-histidine = ADP + protein N-phospho-L-histidine.</text>
        <dbReference type="EC" id="2.7.13.3"/>
    </reaction>
</comment>
<dbReference type="NCBIfam" id="NF033749">
    <property type="entry name" value="bact_hemeryth"/>
    <property type="match status" value="1"/>
</dbReference>
<evidence type="ECO:0000256" key="5">
    <source>
        <dbReference type="ARBA" id="ARBA00022679"/>
    </source>
</evidence>
<dbReference type="InterPro" id="IPR004358">
    <property type="entry name" value="Sig_transdc_His_kin-like_C"/>
</dbReference>
<dbReference type="PANTHER" id="PTHR43711">
    <property type="entry name" value="TWO-COMPONENT HISTIDINE KINASE"/>
    <property type="match status" value="1"/>
</dbReference>
<evidence type="ECO:0000256" key="9">
    <source>
        <dbReference type="ARBA" id="ARBA00023012"/>
    </source>
</evidence>
<dbReference type="InterPro" id="IPR003594">
    <property type="entry name" value="HATPase_dom"/>
</dbReference>
<keyword evidence="6" id="KW-0479">Metal-binding</keyword>
<dbReference type="InterPro" id="IPR035938">
    <property type="entry name" value="Hemerythrin-like_sf"/>
</dbReference>
<dbReference type="EMBL" id="JANIBM010000010">
    <property type="protein sequence ID" value="MCQ8181552.1"/>
    <property type="molecule type" value="Genomic_DNA"/>
</dbReference>
<dbReference type="CDD" id="cd00082">
    <property type="entry name" value="HisKA"/>
    <property type="match status" value="1"/>
</dbReference>
<dbReference type="RefSeq" id="WP_256610847.1">
    <property type="nucleotide sequence ID" value="NZ_JANIBM010000010.1"/>
</dbReference>
<dbReference type="Proteomes" id="UP001524569">
    <property type="component" value="Unassembled WGS sequence"/>
</dbReference>
<evidence type="ECO:0000256" key="7">
    <source>
        <dbReference type="ARBA" id="ARBA00022777"/>
    </source>
</evidence>
<comment type="similarity">
    <text evidence="2">Belongs to the hemerythrin family.</text>
</comment>
<dbReference type="InterPro" id="IPR050736">
    <property type="entry name" value="Sensor_HK_Regulatory"/>
</dbReference>
<dbReference type="Pfam" id="PF01814">
    <property type="entry name" value="Hemerythrin"/>
    <property type="match status" value="1"/>
</dbReference>
<keyword evidence="7" id="KW-0418">Kinase</keyword>
<dbReference type="Gene3D" id="1.10.287.130">
    <property type="match status" value="1"/>
</dbReference>
<keyword evidence="4" id="KW-0597">Phosphoprotein</keyword>
<keyword evidence="8" id="KW-0408">Iron</keyword>
<evidence type="ECO:0000256" key="3">
    <source>
        <dbReference type="ARBA" id="ARBA00012438"/>
    </source>
</evidence>
<dbReference type="EC" id="2.7.13.3" evidence="3"/>
<comment type="caution">
    <text evidence="11">The sequence shown here is derived from an EMBL/GenBank/DDBJ whole genome shotgun (WGS) entry which is preliminary data.</text>
</comment>
<dbReference type="PROSITE" id="PS50109">
    <property type="entry name" value="HIS_KIN"/>
    <property type="match status" value="1"/>
</dbReference>
<dbReference type="InterPro" id="IPR003661">
    <property type="entry name" value="HisK_dim/P_dom"/>
</dbReference>
<dbReference type="NCBIfam" id="TIGR02481">
    <property type="entry name" value="hemeryth_dom"/>
    <property type="match status" value="1"/>
</dbReference>
<dbReference type="Pfam" id="PF00512">
    <property type="entry name" value="HisKA"/>
    <property type="match status" value="1"/>
</dbReference>
<evidence type="ECO:0000256" key="2">
    <source>
        <dbReference type="ARBA" id="ARBA00010587"/>
    </source>
</evidence>
<dbReference type="SUPFAM" id="SSF55874">
    <property type="entry name" value="ATPase domain of HSP90 chaperone/DNA topoisomerase II/histidine kinase"/>
    <property type="match status" value="1"/>
</dbReference>
<accession>A0ABT1UH49</accession>
<gene>
    <name evidence="11" type="ORF">NP603_10565</name>
</gene>
<keyword evidence="9" id="KW-0902">Two-component regulatory system</keyword>
<dbReference type="PANTHER" id="PTHR43711:SF26">
    <property type="entry name" value="SENSOR HISTIDINE KINASE RCSC"/>
    <property type="match status" value="1"/>
</dbReference>
<keyword evidence="12" id="KW-1185">Reference proteome</keyword>
<dbReference type="SUPFAM" id="SSF47188">
    <property type="entry name" value="Hemerythrin-like"/>
    <property type="match status" value="1"/>
</dbReference>
<dbReference type="InterPro" id="IPR036097">
    <property type="entry name" value="HisK_dim/P_sf"/>
</dbReference>
<dbReference type="SMART" id="SM00388">
    <property type="entry name" value="HisKA"/>
    <property type="match status" value="1"/>
</dbReference>
<evidence type="ECO:0000313" key="12">
    <source>
        <dbReference type="Proteomes" id="UP001524569"/>
    </source>
</evidence>
<evidence type="ECO:0000256" key="6">
    <source>
        <dbReference type="ARBA" id="ARBA00022723"/>
    </source>
</evidence>
<evidence type="ECO:0000256" key="1">
    <source>
        <dbReference type="ARBA" id="ARBA00000085"/>
    </source>
</evidence>
<dbReference type="CDD" id="cd16922">
    <property type="entry name" value="HATPase_EvgS-ArcB-TorS-like"/>
    <property type="match status" value="1"/>
</dbReference>
<evidence type="ECO:0000313" key="11">
    <source>
        <dbReference type="EMBL" id="MCQ8181552.1"/>
    </source>
</evidence>
<dbReference type="CDD" id="cd12107">
    <property type="entry name" value="Hemerythrin"/>
    <property type="match status" value="1"/>
</dbReference>
<dbReference type="Gene3D" id="1.20.120.50">
    <property type="entry name" value="Hemerythrin-like"/>
    <property type="match status" value="1"/>
</dbReference>
<feature type="domain" description="Histidine kinase" evidence="10">
    <location>
        <begin position="233"/>
        <end position="453"/>
    </location>
</feature>
<reference evidence="11 12" key="1">
    <citation type="submission" date="2022-07" db="EMBL/GenBank/DDBJ databases">
        <title>Methylomonas rivi sp. nov., Methylomonas rosea sp. nov., Methylomonas aureus sp. nov. and Methylomonas subterranea sp. nov., four novel methanotrophs isolated from a freshwater creek and the deep terrestrial subsurface.</title>
        <authorList>
            <person name="Abin C."/>
            <person name="Sankaranarayanan K."/>
            <person name="Garner C."/>
            <person name="Sindelar R."/>
            <person name="Kotary K."/>
            <person name="Garner R."/>
            <person name="Barclay S."/>
            <person name="Lawson P."/>
            <person name="Krumholz L."/>
        </authorList>
    </citation>
    <scope>NUCLEOTIDE SEQUENCE [LARGE SCALE GENOMIC DNA]</scope>
    <source>
        <strain evidence="11 12">SURF-1</strain>
    </source>
</reference>
<dbReference type="SMART" id="SM00387">
    <property type="entry name" value="HATPase_c"/>
    <property type="match status" value="1"/>
</dbReference>
<dbReference type="InterPro" id="IPR012312">
    <property type="entry name" value="Hemerythrin-like"/>
</dbReference>
<protein>
    <recommendedName>
        <fullName evidence="3">histidine kinase</fullName>
        <ecNumber evidence="3">2.7.13.3</ecNumber>
    </recommendedName>
</protein>
<dbReference type="InterPro" id="IPR012827">
    <property type="entry name" value="Hemerythrin_metal-bd"/>
</dbReference>
<proteinExistence type="inferred from homology"/>
<evidence type="ECO:0000256" key="4">
    <source>
        <dbReference type="ARBA" id="ARBA00022553"/>
    </source>
</evidence>
<organism evidence="11 12">
    <name type="scientific">Methylomonas aurea</name>
    <dbReference type="NCBI Taxonomy" id="2952224"/>
    <lineage>
        <taxon>Bacteria</taxon>
        <taxon>Pseudomonadati</taxon>
        <taxon>Pseudomonadota</taxon>
        <taxon>Gammaproteobacteria</taxon>
        <taxon>Methylococcales</taxon>
        <taxon>Methylococcaceae</taxon>
        <taxon>Methylomonas</taxon>
    </lineage>
</organism>
<dbReference type="SUPFAM" id="SSF47384">
    <property type="entry name" value="Homodimeric domain of signal transducing histidine kinase"/>
    <property type="match status" value="1"/>
</dbReference>
<dbReference type="Gene3D" id="3.30.565.10">
    <property type="entry name" value="Histidine kinase-like ATPase, C-terminal domain"/>
    <property type="match status" value="1"/>
</dbReference>
<sequence length="554" mass="60045">MTFMTWSDNYLTGIEAIDRQHKTLVAMINDAAPALAATALAVDVALPLLDGLLDYVSAHFQTEERIMVRSGIDSRHLQHHQAVHGEFHRQVLALRRRVESGDDLDGTEVLRFLSNWLAFHILGEDQRMARELKAIGAGITAGEAYERTEGGKAEILQGANDVLVNALVNLFSQMTEQNRALAEKNAVLQVAHRELDTYRRTLEQQVETRTAELRQAKEAAEAASHAKSRFLGTVSHELLTPLNAILGFAHLLEQSEIPPKAKEQANRIGAAGKRLQALLGDVLQFSRLEAGEVNIDYAPFQAAALLARLQERLAKSAYQKGLALTCDSDPALPALLGDQQLLGLALEALVNNAVKFTESGTVQLRVRLLDRNNSRLLLSFEVEDTGGGIAPERQNQLFGAFEQLDATTSRRFEGIGLGLAIAARLAKLLGGELTLDSTPGGGSVFRISLWLAAVDAQAVPVGSGQSLDRDATSAALNQLKMELSQSNIVARKRFGELRPFLSTLDAAAAQTMAQQIDNYAFDEALLTLNRITAALGQTLPADGTASANPDNRTT</sequence>
<keyword evidence="5" id="KW-0808">Transferase</keyword>
<evidence type="ECO:0000259" key="10">
    <source>
        <dbReference type="PROSITE" id="PS50109"/>
    </source>
</evidence>
<dbReference type="PRINTS" id="PR00344">
    <property type="entry name" value="BCTRLSENSOR"/>
</dbReference>
<evidence type="ECO:0000256" key="8">
    <source>
        <dbReference type="ARBA" id="ARBA00023004"/>
    </source>
</evidence>